<name>A0A1I4AHR8_9ACTN</name>
<keyword evidence="2" id="KW-0560">Oxidoreductase</keyword>
<dbReference type="Gene3D" id="3.40.50.720">
    <property type="entry name" value="NAD(P)-binding Rossmann-like Domain"/>
    <property type="match status" value="1"/>
</dbReference>
<comment type="similarity">
    <text evidence="1">Belongs to the short-chain dehydrogenases/reductases (SDR) family.</text>
</comment>
<dbReference type="PANTHER" id="PTHR24321">
    <property type="entry name" value="DEHYDROGENASES, SHORT CHAIN"/>
    <property type="match status" value="1"/>
</dbReference>
<dbReference type="PRINTS" id="PR00081">
    <property type="entry name" value="GDHRDH"/>
</dbReference>
<reference evidence="3 4" key="1">
    <citation type="submission" date="2016-10" db="EMBL/GenBank/DDBJ databases">
        <authorList>
            <person name="de Groot N.N."/>
        </authorList>
    </citation>
    <scope>NUCLEOTIDE SEQUENCE [LARGE SCALE GENOMIC DNA]</scope>
    <source>
        <strain evidence="3 4">DSM 45317</strain>
    </source>
</reference>
<evidence type="ECO:0000256" key="1">
    <source>
        <dbReference type="ARBA" id="ARBA00006484"/>
    </source>
</evidence>
<keyword evidence="4" id="KW-1185">Reference proteome</keyword>
<dbReference type="FunFam" id="3.40.50.720:FF:000084">
    <property type="entry name" value="Short-chain dehydrogenase reductase"/>
    <property type="match status" value="1"/>
</dbReference>
<dbReference type="PRINTS" id="PR00080">
    <property type="entry name" value="SDRFAMILY"/>
</dbReference>
<evidence type="ECO:0000313" key="4">
    <source>
        <dbReference type="Proteomes" id="UP000199152"/>
    </source>
</evidence>
<dbReference type="Pfam" id="PF13561">
    <property type="entry name" value="adh_short_C2"/>
    <property type="match status" value="1"/>
</dbReference>
<dbReference type="InParanoid" id="A0A1I4AHR8"/>
<dbReference type="AlphaFoldDB" id="A0A1I4AHR8"/>
<dbReference type="InterPro" id="IPR036291">
    <property type="entry name" value="NAD(P)-bd_dom_sf"/>
</dbReference>
<evidence type="ECO:0000256" key="2">
    <source>
        <dbReference type="ARBA" id="ARBA00023002"/>
    </source>
</evidence>
<dbReference type="STRING" id="504800.SAMN04488085_102240"/>
<dbReference type="FunCoup" id="A0A1I4AHR8">
    <property type="interactions" value="24"/>
</dbReference>
<organism evidence="3 4">
    <name type="scientific">Geodermatophilus ruber</name>
    <dbReference type="NCBI Taxonomy" id="504800"/>
    <lineage>
        <taxon>Bacteria</taxon>
        <taxon>Bacillati</taxon>
        <taxon>Actinomycetota</taxon>
        <taxon>Actinomycetes</taxon>
        <taxon>Geodermatophilales</taxon>
        <taxon>Geodermatophilaceae</taxon>
        <taxon>Geodermatophilus</taxon>
    </lineage>
</organism>
<dbReference type="OrthoDB" id="7064009at2"/>
<dbReference type="RefSeq" id="WP_091321455.1">
    <property type="nucleotide sequence ID" value="NZ_FOSW01000002.1"/>
</dbReference>
<accession>A0A1I4AHR8</accession>
<sequence length="256" mass="26357">MGRVEGKVALVTGGAAGIGRETAVTLAREGARVVIADLNLDGAKETAAMIGDAATPIYFNATDQQSIEELVAAVIGAHGRVDVIHNNAALVGPDAWFTDSTVIDTSVEMWDRAFATNVRSIFLICKYALPHMVENGGGSIINMSSIGGLRGSTALTAYGTTKAAVIGLTRYIAAQHGKQGVRCNAIAPGVIQTQQLLDAVPDLPAAALATVASPRVGLPSDIANMVLFLASDESAFVNGETYRVDGGSMEAGSSGR</sequence>
<dbReference type="SUPFAM" id="SSF51735">
    <property type="entry name" value="NAD(P)-binding Rossmann-fold domains"/>
    <property type="match status" value="1"/>
</dbReference>
<dbReference type="Proteomes" id="UP000199152">
    <property type="component" value="Unassembled WGS sequence"/>
</dbReference>
<protein>
    <submittedName>
        <fullName evidence="3">NAD(P)-dependent dehydrogenase, short-chain alcohol dehydrogenase family</fullName>
    </submittedName>
</protein>
<dbReference type="GO" id="GO:0016491">
    <property type="term" value="F:oxidoreductase activity"/>
    <property type="evidence" value="ECO:0007669"/>
    <property type="project" value="UniProtKB-KW"/>
</dbReference>
<dbReference type="InterPro" id="IPR002347">
    <property type="entry name" value="SDR_fam"/>
</dbReference>
<proteinExistence type="inferred from homology"/>
<evidence type="ECO:0000313" key="3">
    <source>
        <dbReference type="EMBL" id="SFK55924.1"/>
    </source>
</evidence>
<dbReference type="CDD" id="cd05233">
    <property type="entry name" value="SDR_c"/>
    <property type="match status" value="1"/>
</dbReference>
<gene>
    <name evidence="3" type="ORF">SAMN04488085_102240</name>
</gene>
<dbReference type="PANTHER" id="PTHR24321:SF14">
    <property type="entry name" value="SHORT-CHAIN TYPE DEHYDROGENASE_REDUCTASE BLR2146-RELATED"/>
    <property type="match status" value="1"/>
</dbReference>
<dbReference type="EMBL" id="FOSW01000002">
    <property type="protein sequence ID" value="SFK55924.1"/>
    <property type="molecule type" value="Genomic_DNA"/>
</dbReference>
<dbReference type="NCBIfam" id="NF005559">
    <property type="entry name" value="PRK07231.1"/>
    <property type="match status" value="1"/>
</dbReference>